<dbReference type="OrthoDB" id="8965954at2"/>
<gene>
    <name evidence="3" type="ORF">EZE20_03380</name>
</gene>
<reference evidence="3 4" key="1">
    <citation type="submission" date="2019-02" db="EMBL/GenBank/DDBJ databases">
        <title>Arundinibacter roseus gen. nov., sp. nov., a new member of the family Cytophagaceae.</title>
        <authorList>
            <person name="Szuroczki S."/>
            <person name="Khayer B."/>
            <person name="Sproer C."/>
            <person name="Toumi M."/>
            <person name="Szabo A."/>
            <person name="Felfoldi T."/>
            <person name="Schumann P."/>
            <person name="Toth E."/>
        </authorList>
    </citation>
    <scope>NUCLEOTIDE SEQUENCE [LARGE SCALE GENOMIC DNA]</scope>
    <source>
        <strain evidence="3 4">DMA-k-7a</strain>
    </source>
</reference>
<dbReference type="Proteomes" id="UP000295706">
    <property type="component" value="Unassembled WGS sequence"/>
</dbReference>
<proteinExistence type="predicted"/>
<dbReference type="Pfam" id="PF13239">
    <property type="entry name" value="2TM"/>
    <property type="match status" value="1"/>
</dbReference>
<keyword evidence="4" id="KW-1185">Reference proteome</keyword>
<accession>A0A4R4KN55</accession>
<organism evidence="3 4">
    <name type="scientific">Arundinibacter roseus</name>
    <dbReference type="NCBI Taxonomy" id="2070510"/>
    <lineage>
        <taxon>Bacteria</taxon>
        <taxon>Pseudomonadati</taxon>
        <taxon>Bacteroidota</taxon>
        <taxon>Cytophagia</taxon>
        <taxon>Cytophagales</taxon>
        <taxon>Spirosomataceae</taxon>
        <taxon>Arundinibacter</taxon>
    </lineage>
</organism>
<evidence type="ECO:0000313" key="3">
    <source>
        <dbReference type="EMBL" id="TDB67981.1"/>
    </source>
</evidence>
<keyword evidence="1" id="KW-0812">Transmembrane</keyword>
<protein>
    <submittedName>
        <fullName evidence="3">2TM domain-containing protein</fullName>
    </submittedName>
</protein>
<keyword evidence="1" id="KW-1133">Transmembrane helix</keyword>
<evidence type="ECO:0000313" key="4">
    <source>
        <dbReference type="Proteomes" id="UP000295706"/>
    </source>
</evidence>
<comment type="caution">
    <text evidence="3">The sequence shown here is derived from an EMBL/GenBank/DDBJ whole genome shotgun (WGS) entry which is preliminary data.</text>
</comment>
<feature type="transmembrane region" description="Helical" evidence="1">
    <location>
        <begin position="52"/>
        <end position="75"/>
    </location>
</feature>
<evidence type="ECO:0000259" key="2">
    <source>
        <dbReference type="Pfam" id="PF13239"/>
    </source>
</evidence>
<feature type="transmembrane region" description="Helical" evidence="1">
    <location>
        <begin position="21"/>
        <end position="40"/>
    </location>
</feature>
<dbReference type="RefSeq" id="WP_132114504.1">
    <property type="nucleotide sequence ID" value="NZ_SMJU01000002.1"/>
</dbReference>
<dbReference type="EMBL" id="SMJU01000002">
    <property type="protein sequence ID" value="TDB67981.1"/>
    <property type="molecule type" value="Genomic_DNA"/>
</dbReference>
<evidence type="ECO:0000256" key="1">
    <source>
        <dbReference type="SAM" id="Phobius"/>
    </source>
</evidence>
<dbReference type="AlphaFoldDB" id="A0A4R4KN55"/>
<sequence length="93" mass="11267">METNRDEYLWKKAQNRAAFKIHARTYLLVNAGLWIVYYFMQLQPWGRNMHPWPIWPMLGWGIGLTSHYFSAYGSIDERSLAEREYQKLLEKKR</sequence>
<dbReference type="InterPro" id="IPR025698">
    <property type="entry name" value="2TM_dom"/>
</dbReference>
<name>A0A4R4KN55_9BACT</name>
<feature type="domain" description="2TM" evidence="2">
    <location>
        <begin position="11"/>
        <end position="89"/>
    </location>
</feature>
<keyword evidence="1" id="KW-0472">Membrane</keyword>